<dbReference type="EMBL" id="VDFY01000086">
    <property type="protein sequence ID" value="TNH31104.1"/>
    <property type="molecule type" value="Genomic_DNA"/>
</dbReference>
<organism evidence="3 4">
    <name type="scientific">Micromonospora orduensis</name>
    <dbReference type="NCBI Taxonomy" id="1420891"/>
    <lineage>
        <taxon>Bacteria</taxon>
        <taxon>Bacillati</taxon>
        <taxon>Actinomycetota</taxon>
        <taxon>Actinomycetes</taxon>
        <taxon>Micromonosporales</taxon>
        <taxon>Micromonosporaceae</taxon>
        <taxon>Micromonospora</taxon>
    </lineage>
</organism>
<dbReference type="OrthoDB" id="5124054at2"/>
<reference evidence="3 4" key="1">
    <citation type="submission" date="2019-06" db="EMBL/GenBank/DDBJ databases">
        <title>Micromonospora ordensis sp. nov., isolated from deep marine sediment.</title>
        <authorList>
            <person name="Veyisoglu A."/>
            <person name="Carro L."/>
            <person name="Klenk H.-P."/>
            <person name="Sahin N."/>
        </authorList>
    </citation>
    <scope>NUCLEOTIDE SEQUENCE [LARGE SCALE GENOMIC DNA]</scope>
    <source>
        <strain evidence="3 4">S2509</strain>
    </source>
</reference>
<evidence type="ECO:0000313" key="4">
    <source>
        <dbReference type="Proteomes" id="UP000306145"/>
    </source>
</evidence>
<name>A0A5C4QYQ4_9ACTN</name>
<gene>
    <name evidence="3" type="ORF">FHG89_03835</name>
</gene>
<keyword evidence="1" id="KW-0812">Transmembrane</keyword>
<keyword evidence="4" id="KW-1185">Reference proteome</keyword>
<feature type="domain" description="Inner membrane protein YgaP-like transmembrane" evidence="2">
    <location>
        <begin position="34"/>
        <end position="83"/>
    </location>
</feature>
<dbReference type="Pfam" id="PF11127">
    <property type="entry name" value="YgaP-like_TM"/>
    <property type="match status" value="1"/>
</dbReference>
<accession>A0A5C4QYQ4</accession>
<keyword evidence="1" id="KW-0472">Membrane</keyword>
<feature type="transmembrane region" description="Helical" evidence="1">
    <location>
        <begin position="36"/>
        <end position="58"/>
    </location>
</feature>
<protein>
    <submittedName>
        <fullName evidence="3">DUF2892 domain-containing protein</fullName>
    </submittedName>
</protein>
<dbReference type="InterPro" id="IPR021309">
    <property type="entry name" value="YgaP-like_TM"/>
</dbReference>
<sequence length="100" mass="10979">MPFGDKLARSWGLLFLFAPGVVVPVLQFFNSPAGRVARVVLGLVLIVVGVSLGGWWWLLALLGLLPLGAGLFNFCTLAPLFGMPLSGRRFQEASRNRRRR</sequence>
<dbReference type="AlphaFoldDB" id="A0A5C4QYQ4"/>
<comment type="caution">
    <text evidence="3">The sequence shown here is derived from an EMBL/GenBank/DDBJ whole genome shotgun (WGS) entry which is preliminary data.</text>
</comment>
<keyword evidence="1" id="KW-1133">Transmembrane helix</keyword>
<dbReference type="Proteomes" id="UP000306145">
    <property type="component" value="Unassembled WGS sequence"/>
</dbReference>
<feature type="transmembrane region" description="Helical" evidence="1">
    <location>
        <begin position="64"/>
        <end position="85"/>
    </location>
</feature>
<evidence type="ECO:0000256" key="1">
    <source>
        <dbReference type="SAM" id="Phobius"/>
    </source>
</evidence>
<evidence type="ECO:0000259" key="2">
    <source>
        <dbReference type="Pfam" id="PF11127"/>
    </source>
</evidence>
<proteinExistence type="predicted"/>
<feature type="transmembrane region" description="Helical" evidence="1">
    <location>
        <begin position="12"/>
        <end position="29"/>
    </location>
</feature>
<evidence type="ECO:0000313" key="3">
    <source>
        <dbReference type="EMBL" id="TNH31104.1"/>
    </source>
</evidence>